<dbReference type="InterPro" id="IPR047647">
    <property type="entry name" value="ISAs1_transpos"/>
</dbReference>
<protein>
    <submittedName>
        <fullName evidence="3">ISAs1 family transposase</fullName>
    </submittedName>
</protein>
<keyword evidence="4" id="KW-1185">Reference proteome</keyword>
<evidence type="ECO:0000313" key="3">
    <source>
        <dbReference type="EMBL" id="RMB82507.1"/>
    </source>
</evidence>
<evidence type="ECO:0000259" key="2">
    <source>
        <dbReference type="Pfam" id="PF13808"/>
    </source>
</evidence>
<dbReference type="OrthoDB" id="3867913at2"/>
<reference evidence="3 4" key="1">
    <citation type="submission" date="2017-11" db="EMBL/GenBank/DDBJ databases">
        <title>Draft genome of actinobacteria isolated from guarana (Paullinia cupana (Mart.) Ducke.</title>
        <authorList>
            <person name="Siqueira K.A."/>
            <person name="Liotti R.G."/>
            <person name="Mendes T.A.O."/>
            <person name="Soares M.A."/>
        </authorList>
    </citation>
    <scope>NUCLEOTIDE SEQUENCE [LARGE SCALE GENOMIC DNA]</scope>
    <source>
        <strain evidence="3 4">193</strain>
    </source>
</reference>
<dbReference type="InterPro" id="IPR051698">
    <property type="entry name" value="Transposase_11-like"/>
</dbReference>
<name>A0A3M0HZQ7_9ACTN</name>
<accession>A0A3M0HZQ7</accession>
<dbReference type="NCBIfam" id="NF033564">
    <property type="entry name" value="transpos_ISAs1"/>
    <property type="match status" value="1"/>
</dbReference>
<feature type="domain" description="Transposase IS4-like" evidence="1">
    <location>
        <begin position="136"/>
        <end position="359"/>
    </location>
</feature>
<organism evidence="3 4">
    <name type="scientific">Streptomyces shenzhenensis</name>
    <dbReference type="NCBI Taxonomy" id="943815"/>
    <lineage>
        <taxon>Bacteria</taxon>
        <taxon>Bacillati</taxon>
        <taxon>Actinomycetota</taxon>
        <taxon>Actinomycetes</taxon>
        <taxon>Kitasatosporales</taxon>
        <taxon>Streptomycetaceae</taxon>
        <taxon>Streptomyces</taxon>
    </lineage>
</organism>
<evidence type="ECO:0000259" key="1">
    <source>
        <dbReference type="Pfam" id="PF01609"/>
    </source>
</evidence>
<gene>
    <name evidence="3" type="ORF">CTZ28_29105</name>
</gene>
<comment type="caution">
    <text evidence="3">The sequence shown here is derived from an EMBL/GenBank/DDBJ whole genome shotgun (WGS) entry which is preliminary data.</text>
</comment>
<dbReference type="Pfam" id="PF01609">
    <property type="entry name" value="DDE_Tnp_1"/>
    <property type="match status" value="1"/>
</dbReference>
<dbReference type="PANTHER" id="PTHR30298">
    <property type="entry name" value="H REPEAT-ASSOCIATED PREDICTED TRANSPOSASE"/>
    <property type="match status" value="1"/>
</dbReference>
<sequence length="401" mass="43947">MPEALEHLAQADAPAPVADAVRLRDFFGLLPDPRDRRGCRYPLGALLCASAASVLAGARSLTAIGEWITDAPQWVLRACGFAADPLTGAVPVPHPATVRRLLARLDGDVLDEAIGAFLAARARQPEHAVGKRPALRAIAVDGKTLRGSRHAGRAAVALLAAMEHTGAVLAQRQIADKSNEIPAFAPLLNTVDLTGLVVTADALHTQHGHATYLRERGAHYLAIVKKNHPALYARVRQLPWRDIALDHYQRTRAHHRMEIRRLKTAAFTHLDYPDVAQALQVVRWRRESGTGKLTIARVYLMTSLKPGEATGEQLVAWIRGHWSIENLLHHVRDRTFREDDSKVRTAHLPRTMASLRNLALGGHRQDGRTNIAAALRHTARDYERPLTALGLAGRKGSIGFA</sequence>
<dbReference type="PANTHER" id="PTHR30298:SF0">
    <property type="entry name" value="PROTEIN YBFL-RELATED"/>
    <property type="match status" value="1"/>
</dbReference>
<dbReference type="InterPro" id="IPR002559">
    <property type="entry name" value="Transposase_11"/>
</dbReference>
<dbReference type="Proteomes" id="UP000270471">
    <property type="component" value="Unassembled WGS sequence"/>
</dbReference>
<dbReference type="GO" id="GO:0006313">
    <property type="term" value="P:DNA transposition"/>
    <property type="evidence" value="ECO:0007669"/>
    <property type="project" value="InterPro"/>
</dbReference>
<evidence type="ECO:0000313" key="4">
    <source>
        <dbReference type="Proteomes" id="UP000270471"/>
    </source>
</evidence>
<dbReference type="GO" id="GO:0004803">
    <property type="term" value="F:transposase activity"/>
    <property type="evidence" value="ECO:0007669"/>
    <property type="project" value="InterPro"/>
</dbReference>
<dbReference type="GO" id="GO:0003677">
    <property type="term" value="F:DNA binding"/>
    <property type="evidence" value="ECO:0007669"/>
    <property type="project" value="InterPro"/>
</dbReference>
<dbReference type="InterPro" id="IPR032806">
    <property type="entry name" value="YbfD_N"/>
</dbReference>
<dbReference type="AlphaFoldDB" id="A0A3M0HZQ7"/>
<proteinExistence type="predicted"/>
<feature type="domain" description="H repeat-associated protein N-terminal" evidence="2">
    <location>
        <begin position="25"/>
        <end position="117"/>
    </location>
</feature>
<dbReference type="Pfam" id="PF13808">
    <property type="entry name" value="DDE_Tnp_1_assoc"/>
    <property type="match status" value="1"/>
</dbReference>
<dbReference type="EMBL" id="PENI01000022">
    <property type="protein sequence ID" value="RMB82507.1"/>
    <property type="molecule type" value="Genomic_DNA"/>
</dbReference>